<dbReference type="AlphaFoldDB" id="A0A0A0IHV4"/>
<dbReference type="Proteomes" id="UP000030014">
    <property type="component" value="Unassembled WGS sequence"/>
</dbReference>
<keyword evidence="1" id="KW-0812">Transmembrane</keyword>
<feature type="transmembrane region" description="Helical" evidence="1">
    <location>
        <begin position="225"/>
        <end position="243"/>
    </location>
</feature>
<accession>A0A0A0IHV4</accession>
<evidence type="ECO:0000256" key="1">
    <source>
        <dbReference type="SAM" id="Phobius"/>
    </source>
</evidence>
<dbReference type="NCBIfam" id="NF038403">
    <property type="entry name" value="perm_prefix_1"/>
    <property type="match status" value="1"/>
</dbReference>
<proteinExistence type="predicted"/>
<feature type="transmembrane region" description="Helical" evidence="1">
    <location>
        <begin position="82"/>
        <end position="108"/>
    </location>
</feature>
<dbReference type="EMBL" id="JDRY01000038">
    <property type="protein sequence ID" value="KGM99145.1"/>
    <property type="molecule type" value="Genomic_DNA"/>
</dbReference>
<comment type="caution">
    <text evidence="2">The sequence shown here is derived from an EMBL/GenBank/DDBJ whole genome shotgun (WGS) entry which is preliminary data.</text>
</comment>
<evidence type="ECO:0000313" key="3">
    <source>
        <dbReference type="Proteomes" id="UP000030014"/>
    </source>
</evidence>
<gene>
    <name evidence="2" type="ORF">Z955_08480</name>
</gene>
<dbReference type="InterPro" id="IPR047928">
    <property type="entry name" value="Perm_prefix_1"/>
</dbReference>
<name>A0A0A0IHV4_CLOBO</name>
<dbReference type="RefSeq" id="WP_039259582.1">
    <property type="nucleotide sequence ID" value="NZ_JDRY01000038.1"/>
</dbReference>
<evidence type="ECO:0000313" key="2">
    <source>
        <dbReference type="EMBL" id="KGM99145.1"/>
    </source>
</evidence>
<keyword evidence="1" id="KW-1133">Transmembrane helix</keyword>
<keyword evidence="1" id="KW-0472">Membrane</keyword>
<organism evidence="2 3">
    <name type="scientific">Clostridium botulinum C/D str. DC5</name>
    <dbReference type="NCBI Taxonomy" id="1443128"/>
    <lineage>
        <taxon>Bacteria</taxon>
        <taxon>Bacillati</taxon>
        <taxon>Bacillota</taxon>
        <taxon>Clostridia</taxon>
        <taxon>Eubacteriales</taxon>
        <taxon>Clostridiaceae</taxon>
        <taxon>Clostridium</taxon>
    </lineage>
</organism>
<sequence length="254" mass="28965">MGQIDSYVNSVYKNVGGNKEEINILKEEMRYHIIQLVEELKLEGKSEEESISIAIKRFGEETQIEDELFGVFQFVNKKAKKVLMITLAFFIMATISFSTSLIGTQFFIHQELKSNSKIFNIMSYYNKDNTNSIDENVENVIKKSKGKIEGVMMYQSTGDYTDMREDISKDLEYAYPKGIQNKNNNNISFIGQQISTEKGVKYNVSIRGIDTNAWVPAYIKVLKNISIVFLGFSIISMIAWILVKLNGHACAINK</sequence>
<protein>
    <submittedName>
        <fullName evidence="2">Uncharacterized protein</fullName>
    </submittedName>
</protein>
<reference evidence="2 3" key="1">
    <citation type="submission" date="2014-01" db="EMBL/GenBank/DDBJ databases">
        <title>Plasmidome dynamics in the species complex Clostridium novyi sensu lato converts strains of independent lineages into distinctly different pathogens.</title>
        <authorList>
            <person name="Skarin H."/>
            <person name="Segerman B."/>
        </authorList>
    </citation>
    <scope>NUCLEOTIDE SEQUENCE [LARGE SCALE GENOMIC DNA]</scope>
    <source>
        <strain evidence="2 3">DC5</strain>
    </source>
</reference>